<proteinExistence type="predicted"/>
<name>A0A550C037_9AGAR</name>
<reference evidence="2 3" key="1">
    <citation type="journal article" date="2019" name="New Phytol.">
        <title>Comparative genomics reveals unique wood-decay strategies and fruiting body development in the Schizophyllaceae.</title>
        <authorList>
            <person name="Almasi E."/>
            <person name="Sahu N."/>
            <person name="Krizsan K."/>
            <person name="Balint B."/>
            <person name="Kovacs G.M."/>
            <person name="Kiss B."/>
            <person name="Cseklye J."/>
            <person name="Drula E."/>
            <person name="Henrissat B."/>
            <person name="Nagy I."/>
            <person name="Chovatia M."/>
            <person name="Adam C."/>
            <person name="LaButti K."/>
            <person name="Lipzen A."/>
            <person name="Riley R."/>
            <person name="Grigoriev I.V."/>
            <person name="Nagy L.G."/>
        </authorList>
    </citation>
    <scope>NUCLEOTIDE SEQUENCE [LARGE SCALE GENOMIC DNA]</scope>
    <source>
        <strain evidence="2 3">NL-1724</strain>
    </source>
</reference>
<keyword evidence="3" id="KW-1185">Reference proteome</keyword>
<feature type="region of interest" description="Disordered" evidence="1">
    <location>
        <begin position="1"/>
        <end position="41"/>
    </location>
</feature>
<accession>A0A550C037</accession>
<comment type="caution">
    <text evidence="2">The sequence shown here is derived from an EMBL/GenBank/DDBJ whole genome shotgun (WGS) entry which is preliminary data.</text>
</comment>
<organism evidence="2 3">
    <name type="scientific">Schizophyllum amplum</name>
    <dbReference type="NCBI Taxonomy" id="97359"/>
    <lineage>
        <taxon>Eukaryota</taxon>
        <taxon>Fungi</taxon>
        <taxon>Dikarya</taxon>
        <taxon>Basidiomycota</taxon>
        <taxon>Agaricomycotina</taxon>
        <taxon>Agaricomycetes</taxon>
        <taxon>Agaricomycetidae</taxon>
        <taxon>Agaricales</taxon>
        <taxon>Schizophyllaceae</taxon>
        <taxon>Schizophyllum</taxon>
    </lineage>
</organism>
<sequence length="80" mass="8875">MELQLVTYVPSDRGENRKMNTAGELVSETPEGRQHAPHHMAPAKPKLMILAVAYHDEAGIRVSDFIDVGVLELRDVTPKP</sequence>
<evidence type="ECO:0000313" key="2">
    <source>
        <dbReference type="EMBL" id="TRM58161.1"/>
    </source>
</evidence>
<protein>
    <submittedName>
        <fullName evidence="2">Uncharacterized protein</fullName>
    </submittedName>
</protein>
<evidence type="ECO:0000256" key="1">
    <source>
        <dbReference type="SAM" id="MobiDB-lite"/>
    </source>
</evidence>
<dbReference type="AlphaFoldDB" id="A0A550C037"/>
<evidence type="ECO:0000313" key="3">
    <source>
        <dbReference type="Proteomes" id="UP000320762"/>
    </source>
</evidence>
<dbReference type="EMBL" id="VDMD01000038">
    <property type="protein sequence ID" value="TRM58161.1"/>
    <property type="molecule type" value="Genomic_DNA"/>
</dbReference>
<gene>
    <name evidence="2" type="ORF">BD626DRAFT_573797</name>
</gene>
<dbReference type="Proteomes" id="UP000320762">
    <property type="component" value="Unassembled WGS sequence"/>
</dbReference>